<dbReference type="InterPro" id="IPR023415">
    <property type="entry name" value="LDLR_class-A_CS"/>
</dbReference>
<dbReference type="SUPFAM" id="SSF52058">
    <property type="entry name" value="L domain-like"/>
    <property type="match status" value="1"/>
</dbReference>
<feature type="transmembrane region" description="Helical" evidence="13">
    <location>
        <begin position="634"/>
        <end position="656"/>
    </location>
</feature>
<evidence type="ECO:0000313" key="15">
    <source>
        <dbReference type="EMBL" id="KAK7090136.1"/>
    </source>
</evidence>
<evidence type="ECO:0000256" key="5">
    <source>
        <dbReference type="ARBA" id="ARBA00022737"/>
    </source>
</evidence>
<feature type="transmembrane region" description="Helical" evidence="13">
    <location>
        <begin position="500"/>
        <end position="525"/>
    </location>
</feature>
<keyword evidence="6 13" id="KW-1133">Transmembrane helix</keyword>
<evidence type="ECO:0000256" key="1">
    <source>
        <dbReference type="ARBA" id="ARBA00004651"/>
    </source>
</evidence>
<organism evidence="15 16">
    <name type="scientific">Littorina saxatilis</name>
    <dbReference type="NCBI Taxonomy" id="31220"/>
    <lineage>
        <taxon>Eukaryota</taxon>
        <taxon>Metazoa</taxon>
        <taxon>Spiralia</taxon>
        <taxon>Lophotrochozoa</taxon>
        <taxon>Mollusca</taxon>
        <taxon>Gastropoda</taxon>
        <taxon>Caenogastropoda</taxon>
        <taxon>Littorinimorpha</taxon>
        <taxon>Littorinoidea</taxon>
        <taxon>Littorinidae</taxon>
        <taxon>Littorina</taxon>
    </lineage>
</organism>
<dbReference type="SUPFAM" id="SSF57424">
    <property type="entry name" value="LDL receptor-like module"/>
    <property type="match status" value="2"/>
</dbReference>
<comment type="caution">
    <text evidence="15">The sequence shown here is derived from an EMBL/GenBank/DDBJ whole genome shotgun (WGS) entry which is preliminary data.</text>
</comment>
<dbReference type="InterPro" id="IPR002172">
    <property type="entry name" value="LDrepeatLR_classA_rpt"/>
</dbReference>
<feature type="disulfide bond" evidence="12">
    <location>
        <begin position="81"/>
        <end position="93"/>
    </location>
</feature>
<dbReference type="EMBL" id="JBAMIC010000024">
    <property type="protein sequence ID" value="KAK7090136.1"/>
    <property type="molecule type" value="Genomic_DNA"/>
</dbReference>
<dbReference type="InterPro" id="IPR032675">
    <property type="entry name" value="LRR_dom_sf"/>
</dbReference>
<evidence type="ECO:0000256" key="4">
    <source>
        <dbReference type="ARBA" id="ARBA00022692"/>
    </source>
</evidence>
<evidence type="ECO:0000256" key="2">
    <source>
        <dbReference type="ARBA" id="ARBA00022475"/>
    </source>
</evidence>
<evidence type="ECO:0000256" key="7">
    <source>
        <dbReference type="ARBA" id="ARBA00023040"/>
    </source>
</evidence>
<dbReference type="Gene3D" id="4.10.400.10">
    <property type="entry name" value="Low-density Lipoprotein Receptor"/>
    <property type="match status" value="3"/>
</dbReference>
<feature type="transmembrane region" description="Helical" evidence="13">
    <location>
        <begin position="583"/>
        <end position="606"/>
    </location>
</feature>
<feature type="transmembrane region" description="Helical" evidence="13">
    <location>
        <begin position="464"/>
        <end position="488"/>
    </location>
</feature>
<dbReference type="GO" id="GO:0008528">
    <property type="term" value="F:G protein-coupled peptide receptor activity"/>
    <property type="evidence" value="ECO:0007669"/>
    <property type="project" value="TreeGrafter"/>
</dbReference>
<dbReference type="PROSITE" id="PS01209">
    <property type="entry name" value="LDLRA_1"/>
    <property type="match status" value="1"/>
</dbReference>
<feature type="transmembrane region" description="Helical" evidence="13">
    <location>
        <begin position="725"/>
        <end position="745"/>
    </location>
</feature>
<dbReference type="InterPro" id="IPR001611">
    <property type="entry name" value="Leu-rich_rpt"/>
</dbReference>
<dbReference type="PROSITE" id="PS50068">
    <property type="entry name" value="LDLRA_2"/>
    <property type="match status" value="4"/>
</dbReference>
<dbReference type="PRINTS" id="PR00261">
    <property type="entry name" value="LDLRECEPTOR"/>
</dbReference>
<dbReference type="SMART" id="SM00369">
    <property type="entry name" value="LRR_TYP"/>
    <property type="match status" value="4"/>
</dbReference>
<evidence type="ECO:0000256" key="12">
    <source>
        <dbReference type="PROSITE-ProRule" id="PRU00124"/>
    </source>
</evidence>
<dbReference type="Pfam" id="PF00001">
    <property type="entry name" value="7tm_1"/>
    <property type="match status" value="1"/>
</dbReference>
<dbReference type="InterPro" id="IPR003591">
    <property type="entry name" value="Leu-rich_rpt_typical-subtyp"/>
</dbReference>
<accession>A0AAN9FZX1</accession>
<keyword evidence="3" id="KW-0433">Leucine-rich repeat</keyword>
<keyword evidence="8 13" id="KW-0472">Membrane</keyword>
<dbReference type="SUPFAM" id="SSF81321">
    <property type="entry name" value="Family A G protein-coupled receptor-like"/>
    <property type="match status" value="1"/>
</dbReference>
<protein>
    <recommendedName>
        <fullName evidence="14">G-protein coupled receptors family 1 profile domain-containing protein</fullName>
    </recommendedName>
</protein>
<proteinExistence type="predicted"/>
<keyword evidence="11" id="KW-0807">Transducer</keyword>
<comment type="subcellular location">
    <subcellularLocation>
        <location evidence="1">Cell membrane</location>
        <topology evidence="1">Multi-pass membrane protein</topology>
    </subcellularLocation>
</comment>
<feature type="disulfide bond" evidence="12">
    <location>
        <begin position="171"/>
        <end position="186"/>
    </location>
</feature>
<evidence type="ECO:0000256" key="3">
    <source>
        <dbReference type="ARBA" id="ARBA00022614"/>
    </source>
</evidence>
<dbReference type="GO" id="GO:0007189">
    <property type="term" value="P:adenylate cyclase-activating G protein-coupled receptor signaling pathway"/>
    <property type="evidence" value="ECO:0007669"/>
    <property type="project" value="TreeGrafter"/>
</dbReference>
<dbReference type="GO" id="GO:0005886">
    <property type="term" value="C:plasma membrane"/>
    <property type="evidence" value="ECO:0007669"/>
    <property type="project" value="UniProtKB-SubCell"/>
</dbReference>
<evidence type="ECO:0000256" key="10">
    <source>
        <dbReference type="ARBA" id="ARBA00023170"/>
    </source>
</evidence>
<keyword evidence="9 12" id="KW-1015">Disulfide bond</keyword>
<dbReference type="InterPro" id="IPR000276">
    <property type="entry name" value="GPCR_Rhodpsn"/>
</dbReference>
<dbReference type="PANTHER" id="PTHR24372">
    <property type="entry name" value="GLYCOPROTEIN HORMONE RECEPTOR"/>
    <property type="match status" value="1"/>
</dbReference>
<sequence length="768" mass="85934">MHTFLAKDAASNCWSTGDVVNSVHCVTTEDGQHSCQTSVTRVVELYQCEKVDQQVPYSLVCDHRHDCQDSSDENFCVFPACSLTEFECDNKQCVDRKSECDYKPDCVDHTDELCFLYDQRFRKSNPSPKVVQFVKGGVRYDNIEDPALCLEIGTHFPCAGRGFCLPVFLRCNGVYDCPGKEDEADCRSYTCPGFYRCRGSTVCLHSSHLCDDISQCPQNDDESFCNLTCPMNCTCQGLSYLCTQPFSAHLHHAVRYLDARDSGMKLTALRSNNLLVHLSLVRCGLTDLGNVTLPNLQMFDLSFNQLNRITEMELRSLSNLKVLILTRNPLKFLFKSDDLVFEPHQNLRHLDLSQVFFEQLDVSRFGFAPNLRILNLSQSGIRHFSATGFQSLKKLFLLDLRGCPLTTFPLDLFAGLEELDAIHTDNYRVCCPSVLPQYFDLDRCTSPSPLVSTCADLIGSRSQHVILCLITIILFLSNTASFVIRVFIRRNSQHGPGEVLLTHLTAADFLMALHMGVVLVANAAYRGRYVFSDQQWRHSAACSVSGFLATLSSVVSTTVLCLLSSLCVWTLCETRCLHQHGAVLTHAVCVAVWVAGALLACLPLLYVTSLTGGFSNTALCRPFPETDSHTPSPLYAVLELFSLVASLVLAVGIAIVNFRDRNDHTFTSSDRQSATEQSQRPGYEQFRRQVGKLLVFSCLCRFLVGVFALSPLWDLASAREMRLSVSLVVLPLWSALNPALHWLGLARERARLKKHERLMKRLLAQGKN</sequence>
<keyword evidence="10" id="KW-0675">Receptor</keyword>
<keyword evidence="4 13" id="KW-0812">Transmembrane</keyword>
<dbReference type="Pfam" id="PF00057">
    <property type="entry name" value="Ldl_recept_a"/>
    <property type="match status" value="1"/>
</dbReference>
<dbReference type="PANTHER" id="PTHR24372:SF77">
    <property type="entry name" value="G-PROTEIN COUPLED RECEPTORS FAMILY 1 PROFILE DOMAIN-CONTAINING PROTEIN"/>
    <property type="match status" value="1"/>
</dbReference>
<feature type="disulfide bond" evidence="12">
    <location>
        <begin position="61"/>
        <end position="76"/>
    </location>
</feature>
<feature type="disulfide bond" evidence="12">
    <location>
        <begin position="191"/>
        <end position="203"/>
    </location>
</feature>
<keyword evidence="7" id="KW-0297">G-protein coupled receptor</keyword>
<evidence type="ECO:0000259" key="14">
    <source>
        <dbReference type="PROSITE" id="PS50262"/>
    </source>
</evidence>
<dbReference type="AlphaFoldDB" id="A0AAN9FZX1"/>
<name>A0AAN9FZX1_9CAEN</name>
<evidence type="ECO:0000256" key="9">
    <source>
        <dbReference type="ARBA" id="ARBA00023157"/>
    </source>
</evidence>
<dbReference type="Gene3D" id="3.80.10.10">
    <property type="entry name" value="Ribonuclease Inhibitor"/>
    <property type="match status" value="2"/>
</dbReference>
<feature type="transmembrane region" description="Helical" evidence="13">
    <location>
        <begin position="693"/>
        <end position="713"/>
    </location>
</feature>
<dbReference type="InterPro" id="IPR017452">
    <property type="entry name" value="GPCR_Rhodpsn_7TM"/>
</dbReference>
<dbReference type="Pfam" id="PF13855">
    <property type="entry name" value="LRR_8"/>
    <property type="match status" value="1"/>
</dbReference>
<dbReference type="Gene3D" id="1.20.1070.10">
    <property type="entry name" value="Rhodopsin 7-helix transmembrane proteins"/>
    <property type="match status" value="1"/>
</dbReference>
<evidence type="ECO:0000256" key="13">
    <source>
        <dbReference type="SAM" id="Phobius"/>
    </source>
</evidence>
<keyword evidence="2" id="KW-1003">Cell membrane</keyword>
<dbReference type="SMART" id="SM00192">
    <property type="entry name" value="LDLa"/>
    <property type="match status" value="4"/>
</dbReference>
<dbReference type="InterPro" id="IPR036055">
    <property type="entry name" value="LDL_receptor-like_sf"/>
</dbReference>
<dbReference type="GO" id="GO:0009755">
    <property type="term" value="P:hormone-mediated signaling pathway"/>
    <property type="evidence" value="ECO:0007669"/>
    <property type="project" value="TreeGrafter"/>
</dbReference>
<dbReference type="CDD" id="cd00112">
    <property type="entry name" value="LDLa"/>
    <property type="match status" value="3"/>
</dbReference>
<evidence type="ECO:0000256" key="8">
    <source>
        <dbReference type="ARBA" id="ARBA00023136"/>
    </source>
</evidence>
<feature type="domain" description="G-protein coupled receptors family 1 profile" evidence="14">
    <location>
        <begin position="479"/>
        <end position="741"/>
    </location>
</feature>
<feature type="disulfide bond" evidence="12">
    <location>
        <begin position="210"/>
        <end position="225"/>
    </location>
</feature>
<evidence type="ECO:0000256" key="6">
    <source>
        <dbReference type="ARBA" id="ARBA00022989"/>
    </source>
</evidence>
<gene>
    <name evidence="15" type="ORF">V1264_009977</name>
</gene>
<keyword evidence="5" id="KW-0677">Repeat</keyword>
<feature type="transmembrane region" description="Helical" evidence="13">
    <location>
        <begin position="545"/>
        <end position="571"/>
    </location>
</feature>
<feature type="disulfide bond" evidence="12">
    <location>
        <begin position="88"/>
        <end position="106"/>
    </location>
</feature>
<keyword evidence="16" id="KW-1185">Reference proteome</keyword>
<comment type="caution">
    <text evidence="12">Lacks conserved residue(s) required for the propagation of feature annotation.</text>
</comment>
<reference evidence="15 16" key="1">
    <citation type="submission" date="2024-02" db="EMBL/GenBank/DDBJ databases">
        <title>Chromosome-scale genome assembly of the rough periwinkle Littorina saxatilis.</title>
        <authorList>
            <person name="De Jode A."/>
            <person name="Faria R."/>
            <person name="Formenti G."/>
            <person name="Sims Y."/>
            <person name="Smith T.P."/>
            <person name="Tracey A."/>
            <person name="Wood J.M.D."/>
            <person name="Zagrodzka Z.B."/>
            <person name="Johannesson K."/>
            <person name="Butlin R.K."/>
            <person name="Leder E.H."/>
        </authorList>
    </citation>
    <scope>NUCLEOTIDE SEQUENCE [LARGE SCALE GENOMIC DNA]</scope>
    <source>
        <strain evidence="15">Snail1</strain>
        <tissue evidence="15">Muscle</tissue>
    </source>
</reference>
<dbReference type="Proteomes" id="UP001374579">
    <property type="component" value="Unassembled WGS sequence"/>
</dbReference>
<evidence type="ECO:0000313" key="16">
    <source>
        <dbReference type="Proteomes" id="UP001374579"/>
    </source>
</evidence>
<dbReference type="PROSITE" id="PS50262">
    <property type="entry name" value="G_PROTEIN_RECEP_F1_2"/>
    <property type="match status" value="1"/>
</dbReference>
<evidence type="ECO:0000256" key="11">
    <source>
        <dbReference type="ARBA" id="ARBA00023224"/>
    </source>
</evidence>